<dbReference type="GO" id="GO:0046872">
    <property type="term" value="F:metal ion binding"/>
    <property type="evidence" value="ECO:0007669"/>
    <property type="project" value="UniProtKB-UniRule"/>
</dbReference>
<keyword evidence="5 20" id="KW-0964">Secreted</keyword>
<dbReference type="AlphaFoldDB" id="A0A1J3HTD8"/>
<evidence type="ECO:0000256" key="5">
    <source>
        <dbReference type="ARBA" id="ARBA00022525"/>
    </source>
</evidence>
<evidence type="ECO:0000256" key="8">
    <source>
        <dbReference type="ARBA" id="ARBA00022723"/>
    </source>
</evidence>
<keyword evidence="12 17" id="KW-0408">Iron</keyword>
<evidence type="ECO:0000256" key="2">
    <source>
        <dbReference type="ARBA" id="ARBA00002322"/>
    </source>
</evidence>
<dbReference type="PROSITE" id="PS00436">
    <property type="entry name" value="PEROXIDASE_2"/>
    <property type="match status" value="1"/>
</dbReference>
<organism evidence="22">
    <name type="scientific">Noccaea caerulescens</name>
    <name type="common">Alpine penny-cress</name>
    <name type="synonym">Thlaspi caerulescens</name>
    <dbReference type="NCBI Taxonomy" id="107243"/>
    <lineage>
        <taxon>Eukaryota</taxon>
        <taxon>Viridiplantae</taxon>
        <taxon>Streptophyta</taxon>
        <taxon>Embryophyta</taxon>
        <taxon>Tracheophyta</taxon>
        <taxon>Spermatophyta</taxon>
        <taxon>Magnoliopsida</taxon>
        <taxon>eudicotyledons</taxon>
        <taxon>Gunneridae</taxon>
        <taxon>Pentapetalae</taxon>
        <taxon>rosids</taxon>
        <taxon>malvids</taxon>
        <taxon>Brassicales</taxon>
        <taxon>Brassicaceae</taxon>
        <taxon>Coluteocarpeae</taxon>
        <taxon>Noccaea</taxon>
    </lineage>
</organism>
<dbReference type="PANTHER" id="PTHR31517:SF59">
    <property type="entry name" value="PEROXIDASE"/>
    <property type="match status" value="1"/>
</dbReference>
<feature type="binding site" evidence="17">
    <location>
        <position position="277"/>
    </location>
    <ligand>
        <name>Ca(2+)</name>
        <dbReference type="ChEBI" id="CHEBI:29108"/>
        <label>2</label>
    </ligand>
</feature>
<dbReference type="InterPro" id="IPR019794">
    <property type="entry name" value="Peroxidases_AS"/>
</dbReference>
<feature type="binding site" evidence="17">
    <location>
        <position position="272"/>
    </location>
    <ligand>
        <name>Ca(2+)</name>
        <dbReference type="ChEBI" id="CHEBI:29108"/>
        <label>2</label>
    </ligand>
</feature>
<feature type="binding site" evidence="17">
    <location>
        <position position="110"/>
    </location>
    <ligand>
        <name>Ca(2+)</name>
        <dbReference type="ChEBI" id="CHEBI:29108"/>
        <label>1</label>
    </ligand>
</feature>
<dbReference type="SUPFAM" id="SSF48113">
    <property type="entry name" value="Heme-dependent peroxidases"/>
    <property type="match status" value="1"/>
</dbReference>
<feature type="binding site" evidence="16">
    <location>
        <position position="186"/>
    </location>
    <ligand>
        <name>substrate</name>
    </ligand>
</feature>
<dbReference type="GO" id="GO:0020037">
    <property type="term" value="F:heme binding"/>
    <property type="evidence" value="ECO:0007669"/>
    <property type="project" value="UniProtKB-UniRule"/>
</dbReference>
<feature type="binding site" evidence="17">
    <location>
        <position position="87"/>
    </location>
    <ligand>
        <name>Ca(2+)</name>
        <dbReference type="ChEBI" id="CHEBI:29108"/>
        <label>1</label>
    </ligand>
</feature>
<evidence type="ECO:0000256" key="13">
    <source>
        <dbReference type="ARBA" id="ARBA00023157"/>
    </source>
</evidence>
<evidence type="ECO:0000256" key="16">
    <source>
        <dbReference type="PIRSR" id="PIRSR600823-2"/>
    </source>
</evidence>
<feature type="disulfide bond" evidence="19">
    <location>
        <begin position="223"/>
        <end position="255"/>
    </location>
</feature>
<dbReference type="PANTHER" id="PTHR31517">
    <property type="match status" value="1"/>
</dbReference>
<dbReference type="Pfam" id="PF00141">
    <property type="entry name" value="peroxidase"/>
    <property type="match status" value="1"/>
</dbReference>
<proteinExistence type="inferred from homology"/>
<comment type="subcellular location">
    <subcellularLocation>
        <location evidence="20">Secreted</location>
    </subcellularLocation>
</comment>
<feature type="active site" description="Proton acceptor" evidence="15">
    <location>
        <position position="86"/>
    </location>
</feature>
<evidence type="ECO:0000256" key="15">
    <source>
        <dbReference type="PIRSR" id="PIRSR600823-1"/>
    </source>
</evidence>
<feature type="binding site" evidence="17">
    <location>
        <position position="92"/>
    </location>
    <ligand>
        <name>Ca(2+)</name>
        <dbReference type="ChEBI" id="CHEBI:29108"/>
        <label>1</label>
    </ligand>
</feature>
<gene>
    <name evidence="22" type="ORF">LE_TR12511_c0_g1_i1_g.40797</name>
</gene>
<dbReference type="EMBL" id="GEVL01006424">
    <property type="protein sequence ID" value="JAU70917.1"/>
    <property type="molecule type" value="Transcribed_RNA"/>
</dbReference>
<evidence type="ECO:0000256" key="1">
    <source>
        <dbReference type="ARBA" id="ARBA00000189"/>
    </source>
</evidence>
<feature type="binding site" description="axial binding residue" evidence="17">
    <location>
        <position position="216"/>
    </location>
    <ligand>
        <name>heme b</name>
        <dbReference type="ChEBI" id="CHEBI:60344"/>
    </ligand>
    <ligandPart>
        <name>Fe</name>
        <dbReference type="ChEBI" id="CHEBI:18248"/>
    </ligandPart>
</feature>
<evidence type="ECO:0000256" key="19">
    <source>
        <dbReference type="PIRSR" id="PIRSR600823-5"/>
    </source>
</evidence>
<comment type="cofactor">
    <cofactor evidence="17 20">
        <name>Ca(2+)</name>
        <dbReference type="ChEBI" id="CHEBI:29108"/>
    </cofactor>
    <text evidence="17 20">Binds 2 calcium ions per subunit.</text>
</comment>
<evidence type="ECO:0000256" key="3">
    <source>
        <dbReference type="ARBA" id="ARBA00006873"/>
    </source>
</evidence>
<evidence type="ECO:0000256" key="4">
    <source>
        <dbReference type="ARBA" id="ARBA00012313"/>
    </source>
</evidence>
<dbReference type="GO" id="GO:0005576">
    <property type="term" value="C:extracellular region"/>
    <property type="evidence" value="ECO:0007669"/>
    <property type="project" value="UniProtKB-SubCell"/>
</dbReference>
<feature type="site" description="Transition state stabilizer" evidence="18">
    <location>
        <position position="82"/>
    </location>
</feature>
<accession>A0A1J3HTD8</accession>
<feature type="disulfide bond" evidence="19">
    <location>
        <begin position="88"/>
        <end position="93"/>
    </location>
</feature>
<dbReference type="InterPro" id="IPR019793">
    <property type="entry name" value="Peroxidases_heam-ligand_BS"/>
</dbReference>
<evidence type="ECO:0000256" key="14">
    <source>
        <dbReference type="ARBA" id="ARBA00023324"/>
    </source>
</evidence>
<keyword evidence="14 20" id="KW-0376">Hydrogen peroxide</keyword>
<keyword evidence="6 20" id="KW-0575">Peroxidase</keyword>
<feature type="domain" description="Plant heme peroxidase family profile" evidence="21">
    <location>
        <begin position="45"/>
        <end position="350"/>
    </location>
</feature>
<evidence type="ECO:0000256" key="10">
    <source>
        <dbReference type="ARBA" id="ARBA00022837"/>
    </source>
</evidence>
<reference evidence="22" key="1">
    <citation type="submission" date="2016-07" db="EMBL/GenBank/DDBJ databases">
        <title>De novo transcriptome assembly of four accessions of the metal hyperaccumulator plant Noccaea caerulescens.</title>
        <authorList>
            <person name="Blande D."/>
            <person name="Halimaa P."/>
            <person name="Tervahauta A.I."/>
            <person name="Aarts M.G."/>
            <person name="Karenlampi S.O."/>
        </authorList>
    </citation>
    <scope>NUCLEOTIDE SEQUENCE</scope>
</reference>
<dbReference type="CDD" id="cd00693">
    <property type="entry name" value="secretory_peroxidase"/>
    <property type="match status" value="1"/>
</dbReference>
<dbReference type="InterPro" id="IPR033905">
    <property type="entry name" value="Secretory_peroxidase"/>
</dbReference>
<evidence type="ECO:0000259" key="21">
    <source>
        <dbReference type="PROSITE" id="PS50873"/>
    </source>
</evidence>
<keyword evidence="8 17" id="KW-0479">Metal-binding</keyword>
<dbReference type="FunFam" id="1.10.520.10:FF:000008">
    <property type="entry name" value="Peroxidase"/>
    <property type="match status" value="1"/>
</dbReference>
<dbReference type="EC" id="1.11.1.7" evidence="4 20"/>
<comment type="function">
    <text evidence="2">Removal of H(2)O(2), oxidation of toxic reductants, biosynthesis and degradation of lignin, suberization, auxin catabolism, response to environmental stresses such as wounding, pathogen attack and oxidative stress. These functions might be dependent on each isozyme/isoform in each plant tissue.</text>
</comment>
<keyword evidence="7 20" id="KW-0349">Heme</keyword>
<keyword evidence="9 20" id="KW-0732">Signal</keyword>
<dbReference type="GO" id="GO:0042744">
    <property type="term" value="P:hydrogen peroxide catabolic process"/>
    <property type="evidence" value="ECO:0007669"/>
    <property type="project" value="UniProtKB-KW"/>
</dbReference>
<feature type="signal peptide" evidence="20">
    <location>
        <begin position="1"/>
        <end position="28"/>
    </location>
</feature>
<feature type="disulfide bond" evidence="19">
    <location>
        <begin position="144"/>
        <end position="346"/>
    </location>
</feature>
<dbReference type="Gene3D" id="1.10.420.10">
    <property type="entry name" value="Peroxidase, domain 2"/>
    <property type="match status" value="1"/>
</dbReference>
<protein>
    <recommendedName>
        <fullName evidence="4 20">Peroxidase</fullName>
        <ecNumber evidence="4 20">1.11.1.7</ecNumber>
    </recommendedName>
</protein>
<evidence type="ECO:0000256" key="17">
    <source>
        <dbReference type="PIRSR" id="PIRSR600823-3"/>
    </source>
</evidence>
<comment type="similarity">
    <text evidence="3">Belongs to the peroxidase family. Ascorbate peroxidase subfamily.</text>
</comment>
<feature type="binding site" evidence="17">
    <location>
        <position position="94"/>
    </location>
    <ligand>
        <name>Ca(2+)</name>
        <dbReference type="ChEBI" id="CHEBI:29108"/>
        <label>1</label>
    </ligand>
</feature>
<feature type="binding site" evidence="17">
    <location>
        <position position="96"/>
    </location>
    <ligand>
        <name>Ca(2+)</name>
        <dbReference type="ChEBI" id="CHEBI:29108"/>
        <label>1</label>
    </ligand>
</feature>
<sequence length="350" mass="38609">MHVLSLSSSSIFLFLFLILTSTIPISTAKPTTSQPPAPRRGQHRELSVDYYSKTCPQLENLVGSITSQRFKEVPISAPATIRLFFHDCFVEGCDGSILIETEKGSKRLAEREAEENKELREEGFESIIKAKSLVESHCPSRVSCSDILAIAARDFIHLAGGPYYQVKKGRWDGKRSTATSVPPNIPRSNSTVDQLIKLFATKGLTVEDLVVLSGSHTIGFAHCKSFIGRLYDFKGTKRPDPNLDPRLLKELRMSCPFSGGSSGVALPLDTTTPFVFDNGYFTGLGTNMGLLGSDQALFLDPRTKPIAVEMARDKQRFLKAFGDAMDKMGSIGVKRGRKHGEIRTDCRVFL</sequence>
<dbReference type="Gene3D" id="1.10.520.10">
    <property type="match status" value="1"/>
</dbReference>
<feature type="binding site" evidence="17">
    <location>
        <position position="269"/>
    </location>
    <ligand>
        <name>Ca(2+)</name>
        <dbReference type="ChEBI" id="CHEBI:29108"/>
        <label>2</label>
    </ligand>
</feature>
<dbReference type="InterPro" id="IPR010255">
    <property type="entry name" value="Haem_peroxidase_sf"/>
</dbReference>
<evidence type="ECO:0000256" key="20">
    <source>
        <dbReference type="RuleBase" id="RU362060"/>
    </source>
</evidence>
<dbReference type="GO" id="GO:0140825">
    <property type="term" value="F:lactoperoxidase activity"/>
    <property type="evidence" value="ECO:0007669"/>
    <property type="project" value="UniProtKB-EC"/>
</dbReference>
<dbReference type="PROSITE" id="PS50873">
    <property type="entry name" value="PEROXIDASE_4"/>
    <property type="match status" value="1"/>
</dbReference>
<dbReference type="GO" id="GO:0006979">
    <property type="term" value="P:response to oxidative stress"/>
    <property type="evidence" value="ECO:0007669"/>
    <property type="project" value="UniProtKB-UniRule"/>
</dbReference>
<dbReference type="InterPro" id="IPR000823">
    <property type="entry name" value="Peroxidase_pln"/>
</dbReference>
<evidence type="ECO:0000256" key="12">
    <source>
        <dbReference type="ARBA" id="ARBA00023004"/>
    </source>
</evidence>
<name>A0A1J3HTD8_NOCCA</name>
<evidence type="ECO:0000256" key="9">
    <source>
        <dbReference type="ARBA" id="ARBA00022729"/>
    </source>
</evidence>
<dbReference type="PROSITE" id="PS00435">
    <property type="entry name" value="PEROXIDASE_1"/>
    <property type="match status" value="1"/>
</dbReference>
<dbReference type="PRINTS" id="PR00461">
    <property type="entry name" value="PLPEROXIDASE"/>
</dbReference>
<keyword evidence="10 17" id="KW-0106">Calcium</keyword>
<keyword evidence="13 19" id="KW-1015">Disulfide bond</keyword>
<comment type="cofactor">
    <cofactor evidence="17 20">
        <name>heme b</name>
        <dbReference type="ChEBI" id="CHEBI:60344"/>
    </cofactor>
    <text evidence="17 20">Binds 1 heme b (iron(II)-protoporphyrin IX) group per subunit.</text>
</comment>
<feature type="disulfide bond" evidence="19">
    <location>
        <begin position="55"/>
        <end position="138"/>
    </location>
</feature>
<evidence type="ECO:0000256" key="6">
    <source>
        <dbReference type="ARBA" id="ARBA00022559"/>
    </source>
</evidence>
<dbReference type="InterPro" id="IPR002016">
    <property type="entry name" value="Haem_peroxidase"/>
</dbReference>
<evidence type="ECO:0000313" key="22">
    <source>
        <dbReference type="EMBL" id="JAU70917.1"/>
    </source>
</evidence>
<feature type="chain" id="PRO_5009364720" description="Peroxidase" evidence="20">
    <location>
        <begin position="29"/>
        <end position="350"/>
    </location>
</feature>
<evidence type="ECO:0000256" key="7">
    <source>
        <dbReference type="ARBA" id="ARBA00022617"/>
    </source>
</evidence>
<comment type="catalytic activity">
    <reaction evidence="1 20">
        <text>2 a phenolic donor + H2O2 = 2 a phenolic radical donor + 2 H2O</text>
        <dbReference type="Rhea" id="RHEA:56136"/>
        <dbReference type="ChEBI" id="CHEBI:15377"/>
        <dbReference type="ChEBI" id="CHEBI:16240"/>
        <dbReference type="ChEBI" id="CHEBI:139520"/>
        <dbReference type="ChEBI" id="CHEBI:139521"/>
        <dbReference type="EC" id="1.11.1.7"/>
    </reaction>
</comment>
<comment type="similarity">
    <text evidence="20">Belongs to the peroxidase family. Classical plant (class III) peroxidase subfamily.</text>
</comment>
<dbReference type="FunFam" id="1.10.420.10:FF:000001">
    <property type="entry name" value="Peroxidase"/>
    <property type="match status" value="1"/>
</dbReference>
<keyword evidence="11 20" id="KW-0560">Oxidoreductase</keyword>
<feature type="binding site" evidence="17">
    <location>
        <position position="217"/>
    </location>
    <ligand>
        <name>Ca(2+)</name>
        <dbReference type="ChEBI" id="CHEBI:29108"/>
        <label>2</label>
    </ligand>
</feature>
<evidence type="ECO:0000256" key="18">
    <source>
        <dbReference type="PIRSR" id="PIRSR600823-4"/>
    </source>
</evidence>
<feature type="binding site" evidence="17">
    <location>
        <position position="90"/>
    </location>
    <ligand>
        <name>Ca(2+)</name>
        <dbReference type="ChEBI" id="CHEBI:29108"/>
        <label>1</label>
    </ligand>
</feature>
<evidence type="ECO:0000256" key="11">
    <source>
        <dbReference type="ARBA" id="ARBA00023002"/>
    </source>
</evidence>
<dbReference type="PRINTS" id="PR00458">
    <property type="entry name" value="PEROXIDASE"/>
</dbReference>